<dbReference type="EMBL" id="JBHSSG010000010">
    <property type="protein sequence ID" value="MFC6178518.1"/>
    <property type="molecule type" value="Genomic_DNA"/>
</dbReference>
<reference evidence="5" key="1">
    <citation type="journal article" date="2019" name="Int. J. Syst. Evol. Microbiol.">
        <title>The Global Catalogue of Microorganisms (GCM) 10K type strain sequencing project: providing services to taxonomists for standard genome sequencing and annotation.</title>
        <authorList>
            <consortium name="The Broad Institute Genomics Platform"/>
            <consortium name="The Broad Institute Genome Sequencing Center for Infectious Disease"/>
            <person name="Wu L."/>
            <person name="Ma J."/>
        </authorList>
    </citation>
    <scope>NUCLEOTIDE SEQUENCE [LARGE SCALE GENOMIC DNA]</scope>
    <source>
        <strain evidence="5">CCM 8924</strain>
    </source>
</reference>
<dbReference type="Proteomes" id="UP001596158">
    <property type="component" value="Unassembled WGS sequence"/>
</dbReference>
<evidence type="ECO:0000256" key="2">
    <source>
        <dbReference type="ARBA" id="ARBA00023027"/>
    </source>
</evidence>
<keyword evidence="2" id="KW-0520">NAD</keyword>
<evidence type="ECO:0000313" key="4">
    <source>
        <dbReference type="EMBL" id="MFC6178518.1"/>
    </source>
</evidence>
<dbReference type="RefSeq" id="WP_042493230.1">
    <property type="nucleotide sequence ID" value="NZ_BJDT01000004.1"/>
</dbReference>
<name>A0ABW1RSX1_9LACO</name>
<dbReference type="PANTHER" id="PTHR43333:SF1">
    <property type="entry name" value="D-ISOMER SPECIFIC 2-HYDROXYACID DEHYDROGENASE NAD-BINDING DOMAIN-CONTAINING PROTEIN"/>
    <property type="match status" value="1"/>
</dbReference>
<evidence type="ECO:0000256" key="1">
    <source>
        <dbReference type="ARBA" id="ARBA00023002"/>
    </source>
</evidence>
<evidence type="ECO:0000259" key="3">
    <source>
        <dbReference type="Pfam" id="PF02826"/>
    </source>
</evidence>
<feature type="domain" description="D-isomer specific 2-hydroxyacid dehydrogenase NAD-binding" evidence="3">
    <location>
        <begin position="114"/>
        <end position="273"/>
    </location>
</feature>
<dbReference type="InterPro" id="IPR036291">
    <property type="entry name" value="NAD(P)-bd_dom_sf"/>
</dbReference>
<evidence type="ECO:0000313" key="5">
    <source>
        <dbReference type="Proteomes" id="UP001596158"/>
    </source>
</evidence>
<dbReference type="Gene3D" id="3.40.50.720">
    <property type="entry name" value="NAD(P)-binding Rossmann-like Domain"/>
    <property type="match status" value="2"/>
</dbReference>
<dbReference type="SUPFAM" id="SSF51735">
    <property type="entry name" value="NAD(P)-binding Rossmann-fold domains"/>
    <property type="match status" value="1"/>
</dbReference>
<proteinExistence type="predicted"/>
<keyword evidence="1" id="KW-0560">Oxidoreductase</keyword>
<protein>
    <submittedName>
        <fullName evidence="4">NAD(P)-dependent oxidoreductase</fullName>
    </submittedName>
</protein>
<gene>
    <name evidence="4" type="ORF">ACFQGR_03865</name>
</gene>
<dbReference type="Pfam" id="PF02826">
    <property type="entry name" value="2-Hacid_dh_C"/>
    <property type="match status" value="1"/>
</dbReference>
<comment type="caution">
    <text evidence="4">The sequence shown here is derived from an EMBL/GenBank/DDBJ whole genome shotgun (WGS) entry which is preliminary data.</text>
</comment>
<dbReference type="SUPFAM" id="SSF52283">
    <property type="entry name" value="Formate/glycerate dehydrogenase catalytic domain-like"/>
    <property type="match status" value="1"/>
</dbReference>
<dbReference type="InterPro" id="IPR006140">
    <property type="entry name" value="D-isomer_DH_NAD-bd"/>
</dbReference>
<dbReference type="PANTHER" id="PTHR43333">
    <property type="entry name" value="2-HACID_DH_C DOMAIN-CONTAINING PROTEIN"/>
    <property type="match status" value="1"/>
</dbReference>
<accession>A0ABW1RSX1</accession>
<keyword evidence="5" id="KW-1185">Reference proteome</keyword>
<organism evidence="4 5">
    <name type="scientific">Weissella sagaensis</name>
    <dbReference type="NCBI Taxonomy" id="2559928"/>
    <lineage>
        <taxon>Bacteria</taxon>
        <taxon>Bacillati</taxon>
        <taxon>Bacillota</taxon>
        <taxon>Bacilli</taxon>
        <taxon>Lactobacillales</taxon>
        <taxon>Lactobacillaceae</taxon>
        <taxon>Weissella</taxon>
    </lineage>
</organism>
<sequence>MTVNLLALSPLTDADIEILNSYDVVVITPENLTTKHYPNIDISYGWDADIINNILATPNHQLKWIQAYSAGVDYMPLDTFSAQKIILTNASGQRSIPIAQSVISYIFYFARGLNIYQNQKKWQPYTNQFILQSLPVIIFGTGQIGQQIAKYLKSFDTPVYGVNTSGHPANNFDKVFAINNLNKLPDNIAIVINSLPSTAQTNHFFNQQNLDLFNDLFLFINIGRGATVNETDLLKKLNDGTIKYAALDVTTTEPLPANSKLWQQDNLLLTQHTTWAGNSEELFTIFMKNLPDFINHNPLSVNVVNYDTGY</sequence>